<reference evidence="18 19" key="1">
    <citation type="submission" date="2022-04" db="EMBL/GenBank/DDBJ databases">
        <title>The arsenic-methylating capacity of Chitinophaga filiformis YT5 during chitin decomposition.</title>
        <authorList>
            <person name="Chen G."/>
            <person name="Liang Y."/>
        </authorList>
    </citation>
    <scope>NUCLEOTIDE SEQUENCE [LARGE SCALE GENOMIC DNA]</scope>
    <source>
        <strain evidence="18 19">YT5</strain>
    </source>
</reference>
<evidence type="ECO:0000256" key="16">
    <source>
        <dbReference type="ARBA" id="ARBA00042156"/>
    </source>
</evidence>
<evidence type="ECO:0000313" key="19">
    <source>
        <dbReference type="Proteomes" id="UP000830198"/>
    </source>
</evidence>
<evidence type="ECO:0000256" key="10">
    <source>
        <dbReference type="ARBA" id="ARBA00022840"/>
    </source>
</evidence>
<dbReference type="EMBL" id="CP095855">
    <property type="protein sequence ID" value="UPK70863.1"/>
    <property type="molecule type" value="Genomic_DNA"/>
</dbReference>
<keyword evidence="5" id="KW-0547">Nucleotide-binding</keyword>
<dbReference type="InterPro" id="IPR041102">
    <property type="entry name" value="UvrA_inter"/>
</dbReference>
<comment type="similarity">
    <text evidence="14">Belongs to the ABC transporter superfamily. UvrA family.</text>
</comment>
<organism evidence="18 19">
    <name type="scientific">Chitinophaga filiformis</name>
    <name type="common">Myxococcus filiformis</name>
    <name type="synonym">Flexibacter filiformis</name>
    <dbReference type="NCBI Taxonomy" id="104663"/>
    <lineage>
        <taxon>Bacteria</taxon>
        <taxon>Pseudomonadati</taxon>
        <taxon>Bacteroidota</taxon>
        <taxon>Chitinophagia</taxon>
        <taxon>Chitinophagales</taxon>
        <taxon>Chitinophagaceae</taxon>
        <taxon>Chitinophaga</taxon>
    </lineage>
</organism>
<dbReference type="InterPro" id="IPR041552">
    <property type="entry name" value="UvrA_DNA-bd"/>
</dbReference>
<evidence type="ECO:0000256" key="8">
    <source>
        <dbReference type="ARBA" id="ARBA00022771"/>
    </source>
</evidence>
<evidence type="ECO:0000259" key="17">
    <source>
        <dbReference type="PROSITE" id="PS50893"/>
    </source>
</evidence>
<protein>
    <recommendedName>
        <fullName evidence="15">UvrABC system protein A</fullName>
    </recommendedName>
    <alternativeName>
        <fullName evidence="16">Excinuclease ABC subunit A</fullName>
    </alternativeName>
</protein>
<keyword evidence="6" id="KW-0227">DNA damage</keyword>
<dbReference type="InterPro" id="IPR017871">
    <property type="entry name" value="ABC_transporter-like_CS"/>
</dbReference>
<keyword evidence="19" id="KW-1185">Reference proteome</keyword>
<dbReference type="Gene3D" id="3.30.1490.20">
    <property type="entry name" value="ATP-grasp fold, A domain"/>
    <property type="match status" value="1"/>
</dbReference>
<evidence type="ECO:0000256" key="5">
    <source>
        <dbReference type="ARBA" id="ARBA00022741"/>
    </source>
</evidence>
<gene>
    <name evidence="18" type="primary">uvrA</name>
    <name evidence="18" type="ORF">MYF79_06065</name>
</gene>
<feature type="domain" description="ABC transporter" evidence="17">
    <location>
        <begin position="365"/>
        <end position="596"/>
    </location>
</feature>
<keyword evidence="10" id="KW-0067">ATP-binding</keyword>
<keyword evidence="2" id="KW-0963">Cytoplasm</keyword>
<dbReference type="InterPro" id="IPR013815">
    <property type="entry name" value="ATP_grasp_subdomain_1"/>
</dbReference>
<name>A0ABY4I451_CHIFI</name>
<evidence type="ECO:0000256" key="13">
    <source>
        <dbReference type="ARBA" id="ARBA00023204"/>
    </source>
</evidence>
<keyword evidence="11" id="KW-0267">Excision nuclease</keyword>
<keyword evidence="4" id="KW-0677">Repeat</keyword>
<dbReference type="PANTHER" id="PTHR43152:SF3">
    <property type="entry name" value="UVRABC SYSTEM PROTEIN A"/>
    <property type="match status" value="1"/>
</dbReference>
<keyword evidence="12" id="KW-0238">DNA-binding</keyword>
<keyword evidence="3" id="KW-0479">Metal-binding</keyword>
<dbReference type="Pfam" id="PF17760">
    <property type="entry name" value="UvrA_inter"/>
    <property type="match status" value="1"/>
</dbReference>
<evidence type="ECO:0000256" key="9">
    <source>
        <dbReference type="ARBA" id="ARBA00022833"/>
    </source>
</evidence>
<evidence type="ECO:0000256" key="6">
    <source>
        <dbReference type="ARBA" id="ARBA00022763"/>
    </source>
</evidence>
<evidence type="ECO:0000256" key="15">
    <source>
        <dbReference type="ARBA" id="ARBA00039316"/>
    </source>
</evidence>
<comment type="subcellular location">
    <subcellularLocation>
        <location evidence="1">Cytoplasm</location>
    </subcellularLocation>
</comment>
<dbReference type="InterPro" id="IPR003439">
    <property type="entry name" value="ABC_transporter-like_ATP-bd"/>
</dbReference>
<keyword evidence="13" id="KW-0234">DNA repair</keyword>
<evidence type="ECO:0000313" key="18">
    <source>
        <dbReference type="EMBL" id="UPK70863.1"/>
    </source>
</evidence>
<dbReference type="Gene3D" id="1.10.8.280">
    <property type="entry name" value="ABC transporter ATPase domain-like"/>
    <property type="match status" value="1"/>
</dbReference>
<evidence type="ECO:0000256" key="1">
    <source>
        <dbReference type="ARBA" id="ARBA00004496"/>
    </source>
</evidence>
<keyword evidence="7" id="KW-0228">DNA excision</keyword>
<dbReference type="RefSeq" id="WP_247813025.1">
    <property type="nucleotide sequence ID" value="NZ_CP095855.1"/>
</dbReference>
<keyword evidence="8" id="KW-0863">Zinc-finger</keyword>
<evidence type="ECO:0000256" key="3">
    <source>
        <dbReference type="ARBA" id="ARBA00022723"/>
    </source>
</evidence>
<dbReference type="PANTHER" id="PTHR43152">
    <property type="entry name" value="UVRABC SYSTEM PROTEIN A"/>
    <property type="match status" value="1"/>
</dbReference>
<evidence type="ECO:0000256" key="12">
    <source>
        <dbReference type="ARBA" id="ARBA00023125"/>
    </source>
</evidence>
<evidence type="ECO:0000256" key="4">
    <source>
        <dbReference type="ARBA" id="ARBA00022737"/>
    </source>
</evidence>
<evidence type="ECO:0000256" key="2">
    <source>
        <dbReference type="ARBA" id="ARBA00022490"/>
    </source>
</evidence>
<dbReference type="Pfam" id="PF17755">
    <property type="entry name" value="UvrA_DNA-bind"/>
    <property type="match status" value="1"/>
</dbReference>
<dbReference type="Proteomes" id="UP000830198">
    <property type="component" value="Chromosome"/>
</dbReference>
<sequence>MATKVKKTETITDDQSVSTQDQIFIKGARVHNLKNVSVGIPRSKLVVVTGVSGSGKSSLTMDTLYAEGQRRYAESLSSYARQFLMRMNKPDVDYIKGICPAIAIEQKVITRTPRSTVGSMTEIYDYLRLLFARIGKTYSPISGQLVKKHEVSDVVDFIKKLPSGSKIQLLVTFRRHAKRDVKEELQILMQKGFSRLYVKEKGAGSLLRIEELLDEKKPSLPKDAYLLVDRLVAKAFEEDDLHRIADSVQTAFYESEGDCLVEVDGGELKHFSNRFELDGMQFEEPVPNLFSFNNPYGACPVCEGFGQVLGIDADLVIPDKRLSVYENAIAPWRGEKMGEYKEALIKAARKFNFPIHKPIVDLTEEQYQLLWTGNEHFYGLNEFFKMVEQNLYKVQYRVLQSRYRGRTTCHECGGGRLRKEALYIKIGGANIANLVDMPVSNLNEWFKKLELSEYDQQVAKRILVEIDHRLKTLLDVGLGYLTLNRVANTLSGGESQRIQLTRSLGSNLTNSMYILDEPSIGLHARDTHRLINVLKELRDLGNTVVVVEHDEMMMEEADYIIDMGPLASHLGGEVIFAGNYQQILKDTKSLTGKYLSGQLRIEPPARTRKWKKAISLEGCRQHNLKNIDVDFPLQVLTVVSGVSGSGKTTLVKQILYPALMKLKGEFAERVGQHRALKGAVDDITQIEMVDQNPIGKSSRSNPVTYIKAYDEIRDLFAKQPLSKMRGFQPKHFSFNVDGGRCDACKGEGEVIVEMQFLADVHLQCESCGGRRFKDEVLEVTYKNKNIYDVLEMSVEESLDFFKEEKDVCNKIRPLSDVGLGYVKLGQSSDTLSGGEAQRVKLASFLGKGKAQGHILFIFDEPTTGLHFHDIKKLLASFNALIEQGHTVLVIEHNIDVIRSADWVIDLGPEGGAGGGQLLYAGLPEGLKNVKESYTGKYL</sequence>
<dbReference type="NCBIfam" id="TIGR00630">
    <property type="entry name" value="uvra"/>
    <property type="match status" value="1"/>
</dbReference>
<evidence type="ECO:0000256" key="11">
    <source>
        <dbReference type="ARBA" id="ARBA00022881"/>
    </source>
</evidence>
<dbReference type="SUPFAM" id="SSF52540">
    <property type="entry name" value="P-loop containing nucleoside triphosphate hydrolases"/>
    <property type="match status" value="2"/>
</dbReference>
<evidence type="ECO:0000256" key="7">
    <source>
        <dbReference type="ARBA" id="ARBA00022769"/>
    </source>
</evidence>
<dbReference type="InterPro" id="IPR004602">
    <property type="entry name" value="UvrA"/>
</dbReference>
<accession>A0ABY4I451</accession>
<dbReference type="Gene3D" id="3.40.50.300">
    <property type="entry name" value="P-loop containing nucleotide triphosphate hydrolases"/>
    <property type="match status" value="2"/>
</dbReference>
<dbReference type="PROSITE" id="PS00211">
    <property type="entry name" value="ABC_TRANSPORTER_1"/>
    <property type="match status" value="1"/>
</dbReference>
<keyword evidence="9" id="KW-0862">Zinc</keyword>
<proteinExistence type="inferred from homology"/>
<dbReference type="PROSITE" id="PS50893">
    <property type="entry name" value="ABC_TRANSPORTER_2"/>
    <property type="match status" value="1"/>
</dbReference>
<dbReference type="InterPro" id="IPR027417">
    <property type="entry name" value="P-loop_NTPase"/>
</dbReference>
<dbReference type="Gene3D" id="1.20.1580.10">
    <property type="entry name" value="ABC transporter ATPase like domain"/>
    <property type="match status" value="2"/>
</dbReference>
<evidence type="ECO:0000256" key="14">
    <source>
        <dbReference type="ARBA" id="ARBA00038000"/>
    </source>
</evidence>